<dbReference type="InterPro" id="IPR050431">
    <property type="entry name" value="Adaptor_comp_med_subunit"/>
</dbReference>
<reference evidence="8 9" key="1">
    <citation type="submission" date="2017-03" db="EMBL/GenBank/DDBJ databases">
        <title>Genomes of endolithic fungi from Antarctica.</title>
        <authorList>
            <person name="Coleine C."/>
            <person name="Masonjones S."/>
            <person name="Stajich J.E."/>
        </authorList>
    </citation>
    <scope>NUCLEOTIDE SEQUENCE [LARGE SCALE GENOMIC DNA]</scope>
    <source>
        <strain evidence="8 9">CCFEE 6314</strain>
    </source>
</reference>
<dbReference type="EMBL" id="NAJM01000002">
    <property type="protein sequence ID" value="RVX75353.1"/>
    <property type="molecule type" value="Genomic_DNA"/>
</dbReference>
<protein>
    <recommendedName>
        <fullName evidence="7">MHD domain-containing protein</fullName>
    </recommendedName>
</protein>
<gene>
    <name evidence="8" type="ORF">B0A52_00706</name>
</gene>
<dbReference type="Proteomes" id="UP000288859">
    <property type="component" value="Unassembled WGS sequence"/>
</dbReference>
<dbReference type="GO" id="GO:0030131">
    <property type="term" value="C:clathrin adaptor complex"/>
    <property type="evidence" value="ECO:0007669"/>
    <property type="project" value="UniProtKB-UniRule"/>
</dbReference>
<comment type="subcellular location">
    <subcellularLocation>
        <location evidence="1">Endomembrane system</location>
    </subcellularLocation>
</comment>
<feature type="compositionally biased region" description="Low complexity" evidence="6">
    <location>
        <begin position="453"/>
        <end position="468"/>
    </location>
</feature>
<evidence type="ECO:0000256" key="5">
    <source>
        <dbReference type="PIRNR" id="PIRNR005992"/>
    </source>
</evidence>
<dbReference type="Gene3D" id="2.60.40.1170">
    <property type="entry name" value="Mu homology domain, subdomain B"/>
    <property type="match status" value="2"/>
</dbReference>
<proteinExistence type="inferred from homology"/>
<dbReference type="SUPFAM" id="SSF49447">
    <property type="entry name" value="Second domain of Mu2 adaptin subunit (ap50) of ap2 adaptor"/>
    <property type="match status" value="1"/>
</dbReference>
<sequence>MSVIIDALYVLDDQNECVVEHVYHGRPPQAHQLLTSLAGRPSPRPAVNYLADLHPPTTTYSITSGNLSFVAAASRDAQSLAVLDFLNRFVDILEDFLGSPLLRGKIEDNYEVVAQLLGEVCDGGIISNTEPNALRESVEVSSLIGKLFTQVGLPGTSPALGPQSSFASNIRPSPTPSNGPAIPWRKSNVRHTSNELYVDVVESLSVILAPSGRPISARCNGSIAFTAKISGVPDLLLTLSAPGGTSTAKTSGILRTMQLPVFHPCVRLARWKEHAGEISFVPPDGRFMLAGYETDLMPLPLDSVASPDQASSSSDKIFLPATVDLRAGLGPSGMDFEARAILNNHFPGVPGSSSGKSGSSRSTSLNAGPFSFGGASGSTGSSAAPTLEAVLVTIPFPKAVRAVTELKPSRGEASFNAMDKTVEWRIPTKDGASVNGVAVLSGTVTGPLGGNVNGAQGAAADGDNGSDVGDVEDADRSISQGDDESRRTTVRNGHNTPRKRHPSRTLMPRSIAVSFSVKGWLPSGIKVDALVVDVKKSKGLGDGVRPYKGVKYITTAEAHSSYDTTLMSKTKQNDIEVS</sequence>
<evidence type="ECO:0000256" key="1">
    <source>
        <dbReference type="ARBA" id="ARBA00004308"/>
    </source>
</evidence>
<organism evidence="8 9">
    <name type="scientific">Exophiala mesophila</name>
    <name type="common">Black yeast-like fungus</name>
    <dbReference type="NCBI Taxonomy" id="212818"/>
    <lineage>
        <taxon>Eukaryota</taxon>
        <taxon>Fungi</taxon>
        <taxon>Dikarya</taxon>
        <taxon>Ascomycota</taxon>
        <taxon>Pezizomycotina</taxon>
        <taxon>Eurotiomycetes</taxon>
        <taxon>Chaetothyriomycetidae</taxon>
        <taxon>Chaetothyriales</taxon>
        <taxon>Herpotrichiellaceae</taxon>
        <taxon>Exophiala</taxon>
    </lineage>
</organism>
<dbReference type="PROSITE" id="PS51072">
    <property type="entry name" value="MHD"/>
    <property type="match status" value="1"/>
</dbReference>
<comment type="caution">
    <text evidence="8">The sequence shown here is derived from an EMBL/GenBank/DDBJ whole genome shotgun (WGS) entry which is preliminary data.</text>
</comment>
<dbReference type="InterPro" id="IPR001392">
    <property type="entry name" value="Clathrin_mu"/>
</dbReference>
<evidence type="ECO:0000256" key="3">
    <source>
        <dbReference type="ARBA" id="ARBA00022927"/>
    </source>
</evidence>
<dbReference type="InterPro" id="IPR011012">
    <property type="entry name" value="Longin-like_dom_sf"/>
</dbReference>
<evidence type="ECO:0000259" key="7">
    <source>
        <dbReference type="PROSITE" id="PS51072"/>
    </source>
</evidence>
<evidence type="ECO:0000313" key="8">
    <source>
        <dbReference type="EMBL" id="RVX75353.1"/>
    </source>
</evidence>
<dbReference type="GO" id="GO:0012505">
    <property type="term" value="C:endomembrane system"/>
    <property type="evidence" value="ECO:0007669"/>
    <property type="project" value="UniProtKB-SubCell"/>
</dbReference>
<dbReference type="CDD" id="cd14837">
    <property type="entry name" value="AP3_Mu_N"/>
    <property type="match status" value="1"/>
</dbReference>
<evidence type="ECO:0000256" key="4">
    <source>
        <dbReference type="ARBA" id="ARBA00023136"/>
    </source>
</evidence>
<dbReference type="SUPFAM" id="SSF64356">
    <property type="entry name" value="SNARE-like"/>
    <property type="match status" value="1"/>
</dbReference>
<dbReference type="GO" id="GO:0006886">
    <property type="term" value="P:intracellular protein transport"/>
    <property type="evidence" value="ECO:0007669"/>
    <property type="project" value="UniProtKB-UniRule"/>
</dbReference>
<comment type="similarity">
    <text evidence="5">Belongs to the adaptor complexes medium subunit family.</text>
</comment>
<dbReference type="VEuPathDB" id="FungiDB:PV10_00190"/>
<dbReference type="InterPro" id="IPR028565">
    <property type="entry name" value="MHD"/>
</dbReference>
<dbReference type="GO" id="GO:0016192">
    <property type="term" value="P:vesicle-mediated transport"/>
    <property type="evidence" value="ECO:0007669"/>
    <property type="project" value="InterPro"/>
</dbReference>
<dbReference type="AlphaFoldDB" id="A0A438NI04"/>
<dbReference type="InterPro" id="IPR022775">
    <property type="entry name" value="AP_mu_sigma_su"/>
</dbReference>
<dbReference type="OrthoDB" id="870at2759"/>
<dbReference type="Pfam" id="PF01217">
    <property type="entry name" value="Clat_adaptor_s"/>
    <property type="match status" value="1"/>
</dbReference>
<keyword evidence="4" id="KW-0472">Membrane</keyword>
<keyword evidence="3 5" id="KW-0653">Protein transport</keyword>
<feature type="domain" description="MHD" evidence="7">
    <location>
        <begin position="193"/>
        <end position="562"/>
    </location>
</feature>
<dbReference type="PANTHER" id="PTHR10529">
    <property type="entry name" value="AP COMPLEX SUBUNIT MU"/>
    <property type="match status" value="1"/>
</dbReference>
<dbReference type="Gene3D" id="3.30.450.60">
    <property type="match status" value="1"/>
</dbReference>
<evidence type="ECO:0000256" key="6">
    <source>
        <dbReference type="SAM" id="MobiDB-lite"/>
    </source>
</evidence>
<accession>A0A438NI04</accession>
<dbReference type="InterPro" id="IPR036168">
    <property type="entry name" value="AP2_Mu_C_sf"/>
</dbReference>
<name>A0A438NI04_EXOME</name>
<evidence type="ECO:0000313" key="9">
    <source>
        <dbReference type="Proteomes" id="UP000288859"/>
    </source>
</evidence>
<feature type="region of interest" description="Disordered" evidence="6">
    <location>
        <begin position="453"/>
        <end position="506"/>
    </location>
</feature>
<dbReference type="PIRSF" id="PIRSF005992">
    <property type="entry name" value="Clathrin_mu"/>
    <property type="match status" value="1"/>
</dbReference>
<dbReference type="Pfam" id="PF00928">
    <property type="entry name" value="Adap_comp_sub"/>
    <property type="match status" value="1"/>
</dbReference>
<evidence type="ECO:0000256" key="2">
    <source>
        <dbReference type="ARBA" id="ARBA00022448"/>
    </source>
</evidence>
<keyword evidence="2 5" id="KW-0813">Transport</keyword>